<keyword evidence="1" id="KW-0175">Coiled coil</keyword>
<keyword evidence="5" id="KW-1185">Reference proteome</keyword>
<evidence type="ECO:0000313" key="4">
    <source>
        <dbReference type="EMBL" id="KAJ8941116.1"/>
    </source>
</evidence>
<dbReference type="Gene3D" id="2.20.70.10">
    <property type="match status" value="1"/>
</dbReference>
<dbReference type="InterPro" id="IPR040023">
    <property type="entry name" value="WBP4"/>
</dbReference>
<dbReference type="GO" id="GO:0000398">
    <property type="term" value="P:mRNA splicing, via spliceosome"/>
    <property type="evidence" value="ECO:0007669"/>
    <property type="project" value="InterPro"/>
</dbReference>
<protein>
    <recommendedName>
        <fullName evidence="3">WW domain-containing protein</fullName>
    </recommendedName>
</protein>
<dbReference type="Pfam" id="PF00397">
    <property type="entry name" value="WW"/>
    <property type="match status" value="1"/>
</dbReference>
<dbReference type="SUPFAM" id="SSF51045">
    <property type="entry name" value="WW domain"/>
    <property type="match status" value="1"/>
</dbReference>
<dbReference type="PANTHER" id="PTHR13173">
    <property type="entry name" value="WW DOMAIN BINDING PROTEIN 4"/>
    <property type="match status" value="1"/>
</dbReference>
<feature type="domain" description="WW" evidence="3">
    <location>
        <begin position="45"/>
        <end position="72"/>
    </location>
</feature>
<name>A0AAV8XQ55_9CUCU</name>
<evidence type="ECO:0000256" key="2">
    <source>
        <dbReference type="SAM" id="MobiDB-lite"/>
    </source>
</evidence>
<dbReference type="GO" id="GO:0003723">
    <property type="term" value="F:RNA binding"/>
    <property type="evidence" value="ECO:0007669"/>
    <property type="project" value="TreeGrafter"/>
</dbReference>
<accession>A0AAV8XQ55</accession>
<dbReference type="GO" id="GO:0071011">
    <property type="term" value="C:precatalytic spliceosome"/>
    <property type="evidence" value="ECO:0007669"/>
    <property type="project" value="TreeGrafter"/>
</dbReference>
<sequence>MEAAAMAAYRKDVESNANIDITSIAINKQLKEDNLTLSEGPKKVWHEAKSKDGQIYYWNILTNETAWEAPKEGYLSIKEQKDQKDIETTKQLRELDKTRRIEAFQIMQVQKQEEEEERARLAREKLKERRVAEDIPEPVYGPIIDPGKNDPYGKWHTVKQTENIDLQLPIQQEYIECPVVVEPEPVKKEFKERIVDSLDTFGESSSSFKKRKIGSGAKKNARQRLTDD</sequence>
<comment type="caution">
    <text evidence="4">The sequence shown here is derived from an EMBL/GenBank/DDBJ whole genome shotgun (WGS) entry which is preliminary data.</text>
</comment>
<dbReference type="AlphaFoldDB" id="A0AAV8XQ55"/>
<dbReference type="PANTHER" id="PTHR13173:SF10">
    <property type="entry name" value="WW DOMAIN-BINDING PROTEIN 4"/>
    <property type="match status" value="1"/>
</dbReference>
<reference evidence="4" key="1">
    <citation type="journal article" date="2023" name="Insect Mol. Biol.">
        <title>Genome sequencing provides insights into the evolution of gene families encoding plant cell wall-degrading enzymes in longhorned beetles.</title>
        <authorList>
            <person name="Shin N.R."/>
            <person name="Okamura Y."/>
            <person name="Kirsch R."/>
            <person name="Pauchet Y."/>
        </authorList>
    </citation>
    <scope>NUCLEOTIDE SEQUENCE</scope>
    <source>
        <strain evidence="4">AMC_N1</strain>
    </source>
</reference>
<proteinExistence type="predicted"/>
<gene>
    <name evidence="4" type="ORF">NQ318_007698</name>
</gene>
<evidence type="ECO:0000259" key="3">
    <source>
        <dbReference type="PROSITE" id="PS50020"/>
    </source>
</evidence>
<dbReference type="Proteomes" id="UP001162162">
    <property type="component" value="Unassembled WGS sequence"/>
</dbReference>
<evidence type="ECO:0000256" key="1">
    <source>
        <dbReference type="SAM" id="Coils"/>
    </source>
</evidence>
<organism evidence="4 5">
    <name type="scientific">Aromia moschata</name>
    <dbReference type="NCBI Taxonomy" id="1265417"/>
    <lineage>
        <taxon>Eukaryota</taxon>
        <taxon>Metazoa</taxon>
        <taxon>Ecdysozoa</taxon>
        <taxon>Arthropoda</taxon>
        <taxon>Hexapoda</taxon>
        <taxon>Insecta</taxon>
        <taxon>Pterygota</taxon>
        <taxon>Neoptera</taxon>
        <taxon>Endopterygota</taxon>
        <taxon>Coleoptera</taxon>
        <taxon>Polyphaga</taxon>
        <taxon>Cucujiformia</taxon>
        <taxon>Chrysomeloidea</taxon>
        <taxon>Cerambycidae</taxon>
        <taxon>Cerambycinae</taxon>
        <taxon>Callichromatini</taxon>
        <taxon>Aromia</taxon>
    </lineage>
</organism>
<dbReference type="EMBL" id="JAPWTK010000387">
    <property type="protein sequence ID" value="KAJ8941116.1"/>
    <property type="molecule type" value="Genomic_DNA"/>
</dbReference>
<evidence type="ECO:0000313" key="5">
    <source>
        <dbReference type="Proteomes" id="UP001162162"/>
    </source>
</evidence>
<feature type="region of interest" description="Disordered" evidence="2">
    <location>
        <begin position="201"/>
        <end position="228"/>
    </location>
</feature>
<dbReference type="InterPro" id="IPR036020">
    <property type="entry name" value="WW_dom_sf"/>
</dbReference>
<dbReference type="PROSITE" id="PS50020">
    <property type="entry name" value="WW_DOMAIN_2"/>
    <property type="match status" value="1"/>
</dbReference>
<dbReference type="InterPro" id="IPR001202">
    <property type="entry name" value="WW_dom"/>
</dbReference>
<dbReference type="SMART" id="SM00456">
    <property type="entry name" value="WW"/>
    <property type="match status" value="1"/>
</dbReference>
<feature type="coiled-coil region" evidence="1">
    <location>
        <begin position="104"/>
        <end position="131"/>
    </location>
</feature>
<dbReference type="CDD" id="cd00201">
    <property type="entry name" value="WW"/>
    <property type="match status" value="1"/>
</dbReference>